<keyword evidence="6 11" id="KW-0472">Membrane</keyword>
<evidence type="ECO:0000256" key="5">
    <source>
        <dbReference type="ARBA" id="ARBA00023040"/>
    </source>
</evidence>
<dbReference type="PANTHER" id="PTHR45695:SF15">
    <property type="entry name" value="OPSIN RH2"/>
    <property type="match status" value="1"/>
</dbReference>
<keyword evidence="7 9" id="KW-0675">Receptor</keyword>
<evidence type="ECO:0000259" key="12">
    <source>
        <dbReference type="PROSITE" id="PS50262"/>
    </source>
</evidence>
<dbReference type="STRING" id="178035.A0A154P9X5"/>
<dbReference type="SUPFAM" id="SSF81321">
    <property type="entry name" value="Family A G protein-coupled receptor-like"/>
    <property type="match status" value="1"/>
</dbReference>
<dbReference type="Pfam" id="PF00001">
    <property type="entry name" value="7tm_1"/>
    <property type="match status" value="1"/>
</dbReference>
<evidence type="ECO:0000256" key="4">
    <source>
        <dbReference type="ARBA" id="ARBA00022989"/>
    </source>
</evidence>
<dbReference type="AlphaFoldDB" id="A0A154P9X5"/>
<organism evidence="13 14">
    <name type="scientific">Dufourea novaeangliae</name>
    <name type="common">Sweat bee</name>
    <dbReference type="NCBI Taxonomy" id="178035"/>
    <lineage>
        <taxon>Eukaryota</taxon>
        <taxon>Metazoa</taxon>
        <taxon>Ecdysozoa</taxon>
        <taxon>Arthropoda</taxon>
        <taxon>Hexapoda</taxon>
        <taxon>Insecta</taxon>
        <taxon>Pterygota</taxon>
        <taxon>Neoptera</taxon>
        <taxon>Endopterygota</taxon>
        <taxon>Hymenoptera</taxon>
        <taxon>Apocrita</taxon>
        <taxon>Aculeata</taxon>
        <taxon>Apoidea</taxon>
        <taxon>Anthophila</taxon>
        <taxon>Halictidae</taxon>
        <taxon>Rophitinae</taxon>
        <taxon>Dufourea</taxon>
    </lineage>
</organism>
<dbReference type="Gene3D" id="1.20.1070.10">
    <property type="entry name" value="Rhodopsin 7-helix transmembrane proteins"/>
    <property type="match status" value="1"/>
</dbReference>
<feature type="domain" description="G-protein coupled receptors family 1 profile" evidence="12">
    <location>
        <begin position="45"/>
        <end position="341"/>
    </location>
</feature>
<evidence type="ECO:0000256" key="3">
    <source>
        <dbReference type="ARBA" id="ARBA00022692"/>
    </source>
</evidence>
<evidence type="ECO:0000256" key="8">
    <source>
        <dbReference type="ARBA" id="ARBA00023224"/>
    </source>
</evidence>
<reference evidence="13 14" key="1">
    <citation type="submission" date="2015-07" db="EMBL/GenBank/DDBJ databases">
        <title>The genome of Dufourea novaeangliae.</title>
        <authorList>
            <person name="Pan H."/>
            <person name="Kapheim K."/>
        </authorList>
    </citation>
    <scope>NUCLEOTIDE SEQUENCE [LARGE SCALE GENOMIC DNA]</scope>
    <source>
        <strain evidence="13">0120121106</strain>
        <tissue evidence="13">Whole body</tissue>
    </source>
</reference>
<dbReference type="GO" id="GO:0005886">
    <property type="term" value="C:plasma membrane"/>
    <property type="evidence" value="ECO:0007669"/>
    <property type="project" value="TreeGrafter"/>
</dbReference>
<feature type="compositionally biased region" description="Polar residues" evidence="10">
    <location>
        <begin position="244"/>
        <end position="257"/>
    </location>
</feature>
<dbReference type="PROSITE" id="PS50262">
    <property type="entry name" value="G_PROTEIN_RECEP_F1_2"/>
    <property type="match status" value="1"/>
</dbReference>
<keyword evidence="4 11" id="KW-1133">Transmembrane helix</keyword>
<feature type="transmembrane region" description="Helical" evidence="11">
    <location>
        <begin position="67"/>
        <end position="89"/>
    </location>
</feature>
<dbReference type="PRINTS" id="PR00237">
    <property type="entry name" value="GPCRRHODOPSN"/>
</dbReference>
<evidence type="ECO:0000313" key="14">
    <source>
        <dbReference type="Proteomes" id="UP000076502"/>
    </source>
</evidence>
<name>A0A154P9X5_DUFNO</name>
<dbReference type="InterPro" id="IPR017452">
    <property type="entry name" value="GPCR_Rhodpsn_7TM"/>
</dbReference>
<evidence type="ECO:0000313" key="13">
    <source>
        <dbReference type="EMBL" id="KZC08652.1"/>
    </source>
</evidence>
<evidence type="ECO:0000256" key="1">
    <source>
        <dbReference type="ARBA" id="ARBA00004141"/>
    </source>
</evidence>
<evidence type="ECO:0000256" key="11">
    <source>
        <dbReference type="SAM" id="Phobius"/>
    </source>
</evidence>
<dbReference type="Proteomes" id="UP000076502">
    <property type="component" value="Unassembled WGS sequence"/>
</dbReference>
<dbReference type="GO" id="GO:0004930">
    <property type="term" value="F:G protein-coupled receptor activity"/>
    <property type="evidence" value="ECO:0007669"/>
    <property type="project" value="UniProtKB-KW"/>
</dbReference>
<keyword evidence="8 9" id="KW-0807">Transducer</keyword>
<sequence length="692" mass="79046">MSNETNASSDFLDYDINESFSYFDWAELAPVLVVYSLTFCLGLVGNVVIIASTLCPRLRPLPATPTNVFLGGLATADLLLIIFCIPVKVAKLFSYTWTMGLFLCKAVHYMQSVSAICSVVTLTAMSIERYYAIVHPMRAQYTCTISQARKIVIITWVASFLLGIPMIFTQTHRVVGMRVIAYWCVRDNDAGLLWRAHEVYMLVLVLVLPLIVMAFCYTAICWEIWRVMKRRYHMTSRHALNPNNADTESIPMTQRPSMRNGRRAYREDGQTEEESRTMKQVVKMLVAVVVLFAICWGPILVENTLTAYEFLPRVKVGTYKHLNTVFQLMAYFNSCINPIVYGFMSKHFRESFLAAACGGWWFCCPRRGYKAPVKRHPSLSQTRTTSVSWARQLETAEFSATMGGRLLEKYAMEREHKRTGLGPGTHEVIQWPDDVLKKTCKTIRKDVGFGTVPLFKSDMISTIPGPGYTKTGPYHYMEEKERIGSSCLPTFEYDGLRPRSSTISKPWSQPCNLYNVKHPKSIEAFLKKVTGKRGPYDLFTGPRDDRTLIGYQKPSKLEDSGDWPASLPSELDRLLHKSNYFKGRWTTCPRFPKASGLKLMLQHLALSYKDPKHPGPGHYNPKSPSKPKNRKNYPFNSNIDIVRPGPPFQIRPGPTRYQIKEKEFIRGHGWTCVFKSKLPRTNFIFVPTYRSF</sequence>
<dbReference type="PANTHER" id="PTHR45695">
    <property type="entry name" value="LEUCOKININ RECEPTOR-RELATED"/>
    <property type="match status" value="1"/>
</dbReference>
<feature type="transmembrane region" description="Helical" evidence="11">
    <location>
        <begin position="109"/>
        <end position="131"/>
    </location>
</feature>
<accession>A0A154P9X5</accession>
<comment type="subcellular location">
    <subcellularLocation>
        <location evidence="1">Membrane</location>
        <topology evidence="1">Multi-pass membrane protein</topology>
    </subcellularLocation>
</comment>
<dbReference type="PROSITE" id="PS00237">
    <property type="entry name" value="G_PROTEIN_RECEP_F1_1"/>
    <property type="match status" value="1"/>
</dbReference>
<evidence type="ECO:0000256" key="6">
    <source>
        <dbReference type="ARBA" id="ARBA00023136"/>
    </source>
</evidence>
<dbReference type="EMBL" id="KQ434853">
    <property type="protein sequence ID" value="KZC08652.1"/>
    <property type="molecule type" value="Genomic_DNA"/>
</dbReference>
<dbReference type="InterPro" id="IPR000276">
    <property type="entry name" value="GPCR_Rhodpsn"/>
</dbReference>
<protein>
    <submittedName>
        <fullName evidence="13">Pyroglutamylated RFamide peptide receptor</fullName>
    </submittedName>
</protein>
<evidence type="ECO:0000256" key="10">
    <source>
        <dbReference type="SAM" id="MobiDB-lite"/>
    </source>
</evidence>
<feature type="transmembrane region" description="Helical" evidence="11">
    <location>
        <begin position="151"/>
        <end position="168"/>
    </location>
</feature>
<keyword evidence="14" id="KW-1185">Reference proteome</keyword>
<evidence type="ECO:0000256" key="9">
    <source>
        <dbReference type="RuleBase" id="RU000688"/>
    </source>
</evidence>
<evidence type="ECO:0000256" key="7">
    <source>
        <dbReference type="ARBA" id="ARBA00023170"/>
    </source>
</evidence>
<feature type="transmembrane region" description="Helical" evidence="11">
    <location>
        <begin position="199"/>
        <end position="225"/>
    </location>
</feature>
<gene>
    <name evidence="13" type="ORF">WN55_11237</name>
</gene>
<evidence type="ECO:0000256" key="2">
    <source>
        <dbReference type="ARBA" id="ARBA00010663"/>
    </source>
</evidence>
<comment type="similarity">
    <text evidence="2 9">Belongs to the G-protein coupled receptor 1 family.</text>
</comment>
<feature type="region of interest" description="Disordered" evidence="10">
    <location>
        <begin position="244"/>
        <end position="272"/>
    </location>
</feature>
<keyword evidence="5 9" id="KW-0297">G-protein coupled receptor</keyword>
<feature type="region of interest" description="Disordered" evidence="10">
    <location>
        <begin position="609"/>
        <end position="636"/>
    </location>
</feature>
<keyword evidence="3 9" id="KW-0812">Transmembrane</keyword>
<feature type="transmembrane region" description="Helical" evidence="11">
    <location>
        <begin position="281"/>
        <end position="301"/>
    </location>
</feature>
<feature type="transmembrane region" description="Helical" evidence="11">
    <location>
        <begin position="32"/>
        <end position="55"/>
    </location>
</feature>
<proteinExistence type="inferred from homology"/>
<dbReference type="OrthoDB" id="2132067at2759"/>